<name>A0ABV1E2Z0_9FIRM</name>
<comment type="caution">
    <text evidence="2">The sequence shown here is derived from an EMBL/GenBank/DDBJ whole genome shotgun (WGS) entry which is preliminary data.</text>
</comment>
<protein>
    <submittedName>
        <fullName evidence="2">VOC family protein</fullName>
    </submittedName>
</protein>
<gene>
    <name evidence="2" type="ORF">WMO26_12675</name>
</gene>
<dbReference type="InterPro" id="IPR041581">
    <property type="entry name" value="Glyoxalase_6"/>
</dbReference>
<evidence type="ECO:0000313" key="2">
    <source>
        <dbReference type="EMBL" id="MEQ2441684.1"/>
    </source>
</evidence>
<dbReference type="SUPFAM" id="SSF54593">
    <property type="entry name" value="Glyoxalase/Bleomycin resistance protein/Dihydroxybiphenyl dioxygenase"/>
    <property type="match status" value="1"/>
</dbReference>
<evidence type="ECO:0000313" key="3">
    <source>
        <dbReference type="Proteomes" id="UP001489509"/>
    </source>
</evidence>
<sequence>MNGFFVGAVVLDSADKNALADFYAKLLDGKMIESNEHYIQLELPSRLRLTFQNAEGYVPPTWPEEAGKQQQMAHLDIVVGNLDEAVAIAEKLGAKKRVPSLYLG</sequence>
<reference evidence="2 3" key="1">
    <citation type="submission" date="2024-03" db="EMBL/GenBank/DDBJ databases">
        <title>Human intestinal bacterial collection.</title>
        <authorList>
            <person name="Pauvert C."/>
            <person name="Hitch T.C.A."/>
            <person name="Clavel T."/>
        </authorList>
    </citation>
    <scope>NUCLEOTIDE SEQUENCE [LARGE SCALE GENOMIC DNA]</scope>
    <source>
        <strain evidence="2 3">CLA-JM-H44</strain>
    </source>
</reference>
<dbReference type="RefSeq" id="WP_349220927.1">
    <property type="nucleotide sequence ID" value="NZ_JBBMFD010000035.1"/>
</dbReference>
<dbReference type="Gene3D" id="3.10.180.10">
    <property type="entry name" value="2,3-Dihydroxybiphenyl 1,2-Dioxygenase, domain 1"/>
    <property type="match status" value="1"/>
</dbReference>
<dbReference type="InterPro" id="IPR029068">
    <property type="entry name" value="Glyas_Bleomycin-R_OHBP_Dase"/>
</dbReference>
<feature type="domain" description="Glyoxalase-like" evidence="1">
    <location>
        <begin position="8"/>
        <end position="96"/>
    </location>
</feature>
<proteinExistence type="predicted"/>
<keyword evidence="3" id="KW-1185">Reference proteome</keyword>
<dbReference type="Pfam" id="PF18029">
    <property type="entry name" value="Glyoxalase_6"/>
    <property type="match status" value="1"/>
</dbReference>
<evidence type="ECO:0000259" key="1">
    <source>
        <dbReference type="Pfam" id="PF18029"/>
    </source>
</evidence>
<dbReference type="CDD" id="cd06587">
    <property type="entry name" value="VOC"/>
    <property type="match status" value="1"/>
</dbReference>
<accession>A0ABV1E2Z0</accession>
<dbReference type="EMBL" id="JBBMFD010000035">
    <property type="protein sequence ID" value="MEQ2441684.1"/>
    <property type="molecule type" value="Genomic_DNA"/>
</dbReference>
<dbReference type="Proteomes" id="UP001489509">
    <property type="component" value="Unassembled WGS sequence"/>
</dbReference>
<organism evidence="2 3">
    <name type="scientific">Solibaculum intestinale</name>
    <dbReference type="NCBI Taxonomy" id="3133165"/>
    <lineage>
        <taxon>Bacteria</taxon>
        <taxon>Bacillati</taxon>
        <taxon>Bacillota</taxon>
        <taxon>Clostridia</taxon>
        <taxon>Eubacteriales</taxon>
        <taxon>Oscillospiraceae</taxon>
        <taxon>Solibaculum</taxon>
    </lineage>
</organism>